<keyword evidence="2" id="KW-0731">Sigma factor</keyword>
<dbReference type="Gene3D" id="1.20.140.160">
    <property type="match status" value="1"/>
</dbReference>
<dbReference type="SUPFAM" id="SSF88946">
    <property type="entry name" value="Sigma2 domain of RNA polymerase sigma factors"/>
    <property type="match status" value="1"/>
</dbReference>
<evidence type="ECO:0000259" key="6">
    <source>
        <dbReference type="Pfam" id="PF04542"/>
    </source>
</evidence>
<dbReference type="PANTHER" id="PTHR30385">
    <property type="entry name" value="SIGMA FACTOR F FLAGELLAR"/>
    <property type="match status" value="1"/>
</dbReference>
<evidence type="ECO:0000256" key="1">
    <source>
        <dbReference type="ARBA" id="ARBA00023015"/>
    </source>
</evidence>
<keyword evidence="3" id="KW-0238">DNA-binding</keyword>
<gene>
    <name evidence="8" type="ORF">ENR15_04230</name>
</gene>
<dbReference type="InterPro" id="IPR013249">
    <property type="entry name" value="RNA_pol_sigma70_r4_t2"/>
</dbReference>
<reference evidence="8" key="1">
    <citation type="journal article" date="2020" name="mSystems">
        <title>Genome- and Community-Level Interaction Insights into Carbon Utilization and Element Cycling Functions of Hydrothermarchaeota in Hydrothermal Sediment.</title>
        <authorList>
            <person name="Zhou Z."/>
            <person name="Liu Y."/>
            <person name="Xu W."/>
            <person name="Pan J."/>
            <person name="Luo Z.H."/>
            <person name="Li M."/>
        </authorList>
    </citation>
    <scope>NUCLEOTIDE SEQUENCE [LARGE SCALE GENOMIC DNA]</scope>
    <source>
        <strain evidence="8">SpSt-374</strain>
    </source>
</reference>
<dbReference type="Pfam" id="PF04539">
    <property type="entry name" value="Sigma70_r3"/>
    <property type="match status" value="1"/>
</dbReference>
<dbReference type="AlphaFoldDB" id="A0A7C3ZKB4"/>
<dbReference type="GO" id="GO:0016987">
    <property type="term" value="F:sigma factor activity"/>
    <property type="evidence" value="ECO:0007669"/>
    <property type="project" value="UniProtKB-KW"/>
</dbReference>
<dbReference type="NCBIfam" id="TIGR02937">
    <property type="entry name" value="sigma70-ECF"/>
    <property type="match status" value="1"/>
</dbReference>
<name>A0A7C3ZKB4_9CYAN</name>
<dbReference type="Gene3D" id="1.10.1740.10">
    <property type="match status" value="1"/>
</dbReference>
<evidence type="ECO:0000259" key="7">
    <source>
        <dbReference type="Pfam" id="PF08281"/>
    </source>
</evidence>
<organism evidence="8">
    <name type="scientific">Planktothricoides sp. SpSt-374</name>
    <dbReference type="NCBI Taxonomy" id="2282167"/>
    <lineage>
        <taxon>Bacteria</taxon>
        <taxon>Bacillati</taxon>
        <taxon>Cyanobacteriota</taxon>
        <taxon>Cyanophyceae</taxon>
        <taxon>Oscillatoriophycideae</taxon>
        <taxon>Oscillatoriales</taxon>
        <taxon>Oscillatoriaceae</taxon>
        <taxon>Planktothricoides</taxon>
    </lineage>
</organism>
<dbReference type="SUPFAM" id="SSF88659">
    <property type="entry name" value="Sigma3 and sigma4 domains of RNA polymerase sigma factors"/>
    <property type="match status" value="2"/>
</dbReference>
<keyword evidence="4" id="KW-0804">Transcription</keyword>
<dbReference type="PANTHER" id="PTHR30385:SF4">
    <property type="entry name" value="RNA POLYMERASE SIGMA-E FACTOR"/>
    <property type="match status" value="1"/>
</dbReference>
<dbReference type="InterPro" id="IPR007627">
    <property type="entry name" value="RNA_pol_sigma70_r2"/>
</dbReference>
<evidence type="ECO:0000256" key="3">
    <source>
        <dbReference type="ARBA" id="ARBA00023125"/>
    </source>
</evidence>
<dbReference type="InterPro" id="IPR013324">
    <property type="entry name" value="RNA_pol_sigma_r3/r4-like"/>
</dbReference>
<dbReference type="InterPro" id="IPR007624">
    <property type="entry name" value="RNA_pol_sigma70_r3"/>
</dbReference>
<proteinExistence type="predicted"/>
<dbReference type="GO" id="GO:0006352">
    <property type="term" value="P:DNA-templated transcription initiation"/>
    <property type="evidence" value="ECO:0007669"/>
    <property type="project" value="InterPro"/>
</dbReference>
<protein>
    <submittedName>
        <fullName evidence="8">Sigma-70 family RNA polymerase sigma factor</fullName>
    </submittedName>
</protein>
<feature type="domain" description="RNA polymerase sigma-70 region 2" evidence="6">
    <location>
        <begin position="19"/>
        <end position="88"/>
    </location>
</feature>
<dbReference type="Pfam" id="PF04542">
    <property type="entry name" value="Sigma70_r2"/>
    <property type="match status" value="1"/>
</dbReference>
<feature type="domain" description="RNA polymerase sigma-70 region 3" evidence="5">
    <location>
        <begin position="106"/>
        <end position="162"/>
    </location>
</feature>
<dbReference type="NCBIfam" id="NF005644">
    <property type="entry name" value="PRK07408.1"/>
    <property type="match status" value="1"/>
</dbReference>
<evidence type="ECO:0000256" key="2">
    <source>
        <dbReference type="ARBA" id="ARBA00023082"/>
    </source>
</evidence>
<evidence type="ECO:0000256" key="4">
    <source>
        <dbReference type="ARBA" id="ARBA00023163"/>
    </source>
</evidence>
<dbReference type="EMBL" id="DSPX01000041">
    <property type="protein sequence ID" value="HGF99880.1"/>
    <property type="molecule type" value="Genomic_DNA"/>
</dbReference>
<evidence type="ECO:0000259" key="5">
    <source>
        <dbReference type="Pfam" id="PF04539"/>
    </source>
</evidence>
<accession>A0A7C3ZKB4</accession>
<comment type="caution">
    <text evidence="8">The sequence shown here is derived from an EMBL/GenBank/DDBJ whole genome shotgun (WGS) entry which is preliminary data.</text>
</comment>
<dbReference type="GO" id="GO:0003677">
    <property type="term" value="F:DNA binding"/>
    <property type="evidence" value="ECO:0007669"/>
    <property type="project" value="UniProtKB-KW"/>
</dbReference>
<dbReference type="InterPro" id="IPR014284">
    <property type="entry name" value="RNA_pol_sigma-70_dom"/>
</dbReference>
<dbReference type="Pfam" id="PF08281">
    <property type="entry name" value="Sigma70_r4_2"/>
    <property type="match status" value="1"/>
</dbReference>
<keyword evidence="1" id="KW-0805">Transcription regulation</keyword>
<evidence type="ECO:0000313" key="8">
    <source>
        <dbReference type="EMBL" id="HGF99880.1"/>
    </source>
</evidence>
<feature type="domain" description="RNA polymerase sigma factor 70 region 4 type 2" evidence="7">
    <location>
        <begin position="185"/>
        <end position="236"/>
    </location>
</feature>
<sequence length="250" mass="28425">MELLVLYHQNPSIALRNQIVQRHGGLVRKIAHRLSLSCPEPYEDLAQIGYIGLIRAVERFNPSLGRAFSSFAVPYIRGEMLHFLRDRSAAVKIPRRWRDLEKNGEAAQKTLSEVLGRPPQDAEIASFLQISLHEWRQILLATRNCKPLSLDATVVQSSFDGSVTLADTLIDTNYQLWQYRQEETLQLQVALGQLEVKTRSCIESVFFQDMPRYEVAKCMGVSSMTIGRWIHQGINQLVFMLQVSPVQSAS</sequence>
<dbReference type="InterPro" id="IPR013325">
    <property type="entry name" value="RNA_pol_sigma_r2"/>
</dbReference>